<sequence>MLLLMLTMLLVACSEEEGDKEKENNETQSEEGDKEEATGPVDGGTLVYALDSAPEGLFNINFYGIAVDAEVIDFLDDGLITYDEELKPQPNVADWKTEDNQHYTFTFQKGVKWHNGEELTVHDWVFAIETLAHPDYDGPRYTNVQTIKGVPEFKAGEADEIEGIHVVNDYEIEITFDKARVNNLENLWTYPLSRKEFEGIPVAEMSESPQVRQKPIGIGPFKVKEIIPGESIQFEAFDDYWQGKPHLDSIVLKVIDPSLVVGELENNQLDMTAFHPSNFESIQALDNTDVIRAPGLSYYYVGFRLGTWDGEKNVMDYEKYHDKQLRKAMAYAIDRESWINEFFFGLGQPVNRPIPTAHWISADDSDVTVYNYDPEKAKELLDEAGYVDVNDDGIREDPNGEEFKVKFSHYATQNPTFEARAKAITQYWNDVGLATKLEMPEANLYYEQLEEADESMEVFFGGWSTGTDPDPTALWGSDQLWNYPRWVNEKNDQLLADAIDINVVGQDQEKRKQIYMEWQKNVSEEVPMITIAELEEVMAVNTRVQGVEMDVSGLNSSHEWWIKPN</sequence>
<dbReference type="PANTHER" id="PTHR30290">
    <property type="entry name" value="PERIPLASMIC BINDING COMPONENT OF ABC TRANSPORTER"/>
    <property type="match status" value="1"/>
</dbReference>
<dbReference type="PANTHER" id="PTHR30290:SF9">
    <property type="entry name" value="OLIGOPEPTIDE-BINDING PROTEIN APPA"/>
    <property type="match status" value="1"/>
</dbReference>
<organism evidence="6 7">
    <name type="scientific">Virgibacillus salarius</name>
    <dbReference type="NCBI Taxonomy" id="447199"/>
    <lineage>
        <taxon>Bacteria</taxon>
        <taxon>Bacillati</taxon>
        <taxon>Bacillota</taxon>
        <taxon>Bacilli</taxon>
        <taxon>Bacillales</taxon>
        <taxon>Bacillaceae</taxon>
        <taxon>Virgibacillus</taxon>
    </lineage>
</organism>
<dbReference type="PIRSF" id="PIRSF002741">
    <property type="entry name" value="MppA"/>
    <property type="match status" value="1"/>
</dbReference>
<evidence type="ECO:0000256" key="2">
    <source>
        <dbReference type="ARBA" id="ARBA00022448"/>
    </source>
</evidence>
<feature type="region of interest" description="Disordered" evidence="4">
    <location>
        <begin position="15"/>
        <end position="43"/>
    </location>
</feature>
<keyword evidence="2" id="KW-0813">Transport</keyword>
<dbReference type="GO" id="GO:1904680">
    <property type="term" value="F:peptide transmembrane transporter activity"/>
    <property type="evidence" value="ECO:0007669"/>
    <property type="project" value="TreeGrafter"/>
</dbReference>
<comment type="caution">
    <text evidence="6">The sequence shown here is derived from an EMBL/GenBank/DDBJ whole genome shotgun (WGS) entry which is preliminary data.</text>
</comment>
<evidence type="ECO:0000313" key="7">
    <source>
        <dbReference type="Proteomes" id="UP000675284"/>
    </source>
</evidence>
<keyword evidence="3" id="KW-0732">Signal</keyword>
<dbReference type="AlphaFoldDB" id="A0A941DWZ4"/>
<evidence type="ECO:0000313" key="6">
    <source>
        <dbReference type="EMBL" id="MBR7796857.1"/>
    </source>
</evidence>
<keyword evidence="7" id="KW-1185">Reference proteome</keyword>
<dbReference type="EMBL" id="JAGSOT010000036">
    <property type="protein sequence ID" value="MBR7796857.1"/>
    <property type="molecule type" value="Genomic_DNA"/>
</dbReference>
<evidence type="ECO:0000256" key="4">
    <source>
        <dbReference type="SAM" id="MobiDB-lite"/>
    </source>
</evidence>
<dbReference type="Proteomes" id="UP000675284">
    <property type="component" value="Unassembled WGS sequence"/>
</dbReference>
<dbReference type="GO" id="GO:0015833">
    <property type="term" value="P:peptide transport"/>
    <property type="evidence" value="ECO:0007669"/>
    <property type="project" value="TreeGrafter"/>
</dbReference>
<dbReference type="InterPro" id="IPR000914">
    <property type="entry name" value="SBP_5_dom"/>
</dbReference>
<dbReference type="InterPro" id="IPR039424">
    <property type="entry name" value="SBP_5"/>
</dbReference>
<dbReference type="Gene3D" id="3.90.76.10">
    <property type="entry name" value="Dipeptide-binding Protein, Domain 1"/>
    <property type="match status" value="1"/>
</dbReference>
<dbReference type="InterPro" id="IPR030678">
    <property type="entry name" value="Peptide/Ni-bd"/>
</dbReference>
<evidence type="ECO:0000259" key="5">
    <source>
        <dbReference type="Pfam" id="PF00496"/>
    </source>
</evidence>
<dbReference type="Pfam" id="PF00496">
    <property type="entry name" value="SBP_bac_5"/>
    <property type="match status" value="1"/>
</dbReference>
<name>A0A941DWZ4_9BACI</name>
<accession>A0A941DWZ4</accession>
<dbReference type="GO" id="GO:0043190">
    <property type="term" value="C:ATP-binding cassette (ABC) transporter complex"/>
    <property type="evidence" value="ECO:0007669"/>
    <property type="project" value="InterPro"/>
</dbReference>
<dbReference type="Gene3D" id="3.40.190.10">
    <property type="entry name" value="Periplasmic binding protein-like II"/>
    <property type="match status" value="1"/>
</dbReference>
<dbReference type="SUPFAM" id="SSF53850">
    <property type="entry name" value="Periplasmic binding protein-like II"/>
    <property type="match status" value="1"/>
</dbReference>
<feature type="domain" description="Solute-binding protein family 5" evidence="5">
    <location>
        <begin position="89"/>
        <end position="476"/>
    </location>
</feature>
<reference evidence="6" key="1">
    <citation type="submission" date="2021-04" db="EMBL/GenBank/DDBJ databases">
        <title>Isolation and polyphasic classification of algal microorganism.</title>
        <authorList>
            <person name="Wang S."/>
        </authorList>
    </citation>
    <scope>NUCLEOTIDE SEQUENCE</scope>
    <source>
        <strain evidence="6">720a</strain>
    </source>
</reference>
<gene>
    <name evidence="6" type="ORF">KCX74_12475</name>
</gene>
<dbReference type="NCBIfam" id="NF045467">
    <property type="entry name" value="Opp4A"/>
    <property type="match status" value="1"/>
</dbReference>
<dbReference type="InterPro" id="IPR050034">
    <property type="entry name" value="Opp4A"/>
</dbReference>
<proteinExistence type="inferred from homology"/>
<evidence type="ECO:0000256" key="3">
    <source>
        <dbReference type="ARBA" id="ARBA00022729"/>
    </source>
</evidence>
<comment type="similarity">
    <text evidence="1">Belongs to the bacterial solute-binding protein 5 family.</text>
</comment>
<evidence type="ECO:0000256" key="1">
    <source>
        <dbReference type="ARBA" id="ARBA00005695"/>
    </source>
</evidence>
<protein>
    <submittedName>
        <fullName evidence="6">Oligopeptide ABC transporter substrate-binding protein</fullName>
    </submittedName>
</protein>
<dbReference type="GO" id="GO:0042597">
    <property type="term" value="C:periplasmic space"/>
    <property type="evidence" value="ECO:0007669"/>
    <property type="project" value="UniProtKB-ARBA"/>
</dbReference>
<dbReference type="Gene3D" id="3.10.105.10">
    <property type="entry name" value="Dipeptide-binding Protein, Domain 3"/>
    <property type="match status" value="1"/>
</dbReference>